<sequence length="761" mass="82115">MHEWESTLQRLWRENTRTSTVTHVERVAPSDGVSEEWPDWTPSALVESLAAAGISAPWSHQVAAADLARAGGNVIISTGTASGKSLAFLLPCAEAVEDGGTVLYLSPTKALAADQLRSVRELALPGLRAATYDGDTPRDERTWIRSHANYVLTNPDMLHRGILRRHAAWAGFLRRLRYVVIDEAHRYRGVFGSHVAQIVRRLRRVCARHRGEPVFILASATTGTPEESAERLTGLPVRAVSVDRSPRPALSFALVEPDLTEARGERGAPVRRTATAEAADLLAALAADGVRTLAFARSRQGAEVIAMSAQRILADTRSHDLARRVAAYRGGYLAGERRELEEALRTGELRALAATNALELGVDITGLDAVLITGWPGTLASLWQQAGRAGRRGDHALAVFIARDDPLDTYLAHHPDAIFGRPMEAVVLDPDNPYVLGPHLCAAAEEIALTEDDLPVFGPAAEGVLADLVRRGLLRRRPRGWFWAHKEPAADLADIRGAGGAPVQIVDAGSGQLLGTIDDAAAHGAVHEGAVYLHQGQTYVVDRLDLDDEVALVHAEDPPYSTWSREVTEIEVRSALREEEWGAAATVHFGEVRVTRQVVGYLKRDVRTGAVLGEQPLDLPERTLHTRAVWWTLSPDAEKRLLADAVELRGAAHAAEHAAIGLLPLFATCDRWDIGGVSTALHADTGRLTVFVYDGHEGGAGFAERGFAAAREWLAATREAIANCECRDGCPSCIQSPKCGSGNDPLDKDGALRLLGEVLSG</sequence>
<dbReference type="GO" id="GO:0003676">
    <property type="term" value="F:nucleic acid binding"/>
    <property type="evidence" value="ECO:0007669"/>
    <property type="project" value="InterPro"/>
</dbReference>
<dbReference type="SMART" id="SM00490">
    <property type="entry name" value="HELICc"/>
    <property type="match status" value="1"/>
</dbReference>
<keyword evidence="5" id="KW-0378">Hydrolase</keyword>
<dbReference type="SMART" id="SM00487">
    <property type="entry name" value="DEXDc"/>
    <property type="match status" value="1"/>
</dbReference>
<evidence type="ECO:0000256" key="1">
    <source>
        <dbReference type="ARBA" id="ARBA00022741"/>
    </source>
</evidence>
<dbReference type="RefSeq" id="WP_394339743.1">
    <property type="nucleotide sequence ID" value="NZ_PYGA01000003.1"/>
</dbReference>
<keyword evidence="1" id="KW-0547">Nucleotide-binding</keyword>
<gene>
    <name evidence="5" type="ORF">CLV63_103139</name>
</gene>
<evidence type="ECO:0000313" key="6">
    <source>
        <dbReference type="Proteomes" id="UP000240542"/>
    </source>
</evidence>
<accession>A0A2P8DQB3</accession>
<dbReference type="PANTHER" id="PTHR47957:SF3">
    <property type="entry name" value="ATP-DEPENDENT HELICASE HRQ1"/>
    <property type="match status" value="1"/>
</dbReference>
<feature type="domain" description="Helicase C-terminal" evidence="4">
    <location>
        <begin position="277"/>
        <end position="434"/>
    </location>
</feature>
<dbReference type="EMBL" id="PYGA01000003">
    <property type="protein sequence ID" value="PSK99415.1"/>
    <property type="molecule type" value="Genomic_DNA"/>
</dbReference>
<organism evidence="5 6">
    <name type="scientific">Murinocardiopsis flavida</name>
    <dbReference type="NCBI Taxonomy" id="645275"/>
    <lineage>
        <taxon>Bacteria</taxon>
        <taxon>Bacillati</taxon>
        <taxon>Actinomycetota</taxon>
        <taxon>Actinomycetes</taxon>
        <taxon>Streptosporangiales</taxon>
        <taxon>Nocardiopsidaceae</taxon>
        <taxon>Murinocardiopsis</taxon>
    </lineage>
</organism>
<dbReference type="PROSITE" id="PS51192">
    <property type="entry name" value="HELICASE_ATP_BIND_1"/>
    <property type="match status" value="1"/>
</dbReference>
<dbReference type="InterPro" id="IPR027417">
    <property type="entry name" value="P-loop_NTPase"/>
</dbReference>
<dbReference type="PROSITE" id="PS51194">
    <property type="entry name" value="HELICASE_CTER"/>
    <property type="match status" value="1"/>
</dbReference>
<evidence type="ECO:0000313" key="5">
    <source>
        <dbReference type="EMBL" id="PSK99415.1"/>
    </source>
</evidence>
<keyword evidence="6" id="KW-1185">Reference proteome</keyword>
<comment type="caution">
    <text evidence="5">The sequence shown here is derived from an EMBL/GenBank/DDBJ whole genome shotgun (WGS) entry which is preliminary data.</text>
</comment>
<dbReference type="InterPro" id="IPR018973">
    <property type="entry name" value="MZB"/>
</dbReference>
<dbReference type="SUPFAM" id="SSF52540">
    <property type="entry name" value="P-loop containing nucleoside triphosphate hydrolases"/>
    <property type="match status" value="1"/>
</dbReference>
<dbReference type="AlphaFoldDB" id="A0A2P8DQB3"/>
<dbReference type="InterPro" id="IPR022307">
    <property type="entry name" value="Helicase_put_actinobac"/>
</dbReference>
<reference evidence="5 6" key="1">
    <citation type="submission" date="2018-03" db="EMBL/GenBank/DDBJ databases">
        <title>Genomic Encyclopedia of Archaeal and Bacterial Type Strains, Phase II (KMG-II): from individual species to whole genera.</title>
        <authorList>
            <person name="Goeker M."/>
        </authorList>
    </citation>
    <scope>NUCLEOTIDE SEQUENCE [LARGE SCALE GENOMIC DNA]</scope>
    <source>
        <strain evidence="5 6">DSM 45312</strain>
    </source>
</reference>
<dbReference type="Pfam" id="PF22982">
    <property type="entry name" value="WHD_HRQ1"/>
    <property type="match status" value="1"/>
</dbReference>
<evidence type="ECO:0000259" key="4">
    <source>
        <dbReference type="PROSITE" id="PS51194"/>
    </source>
</evidence>
<dbReference type="InterPro" id="IPR014001">
    <property type="entry name" value="Helicase_ATP-bd"/>
</dbReference>
<dbReference type="Pfam" id="PF00271">
    <property type="entry name" value="Helicase_C"/>
    <property type="match status" value="1"/>
</dbReference>
<dbReference type="GO" id="GO:0043138">
    <property type="term" value="F:3'-5' DNA helicase activity"/>
    <property type="evidence" value="ECO:0007669"/>
    <property type="project" value="TreeGrafter"/>
</dbReference>
<dbReference type="CDD" id="cd17923">
    <property type="entry name" value="DEXHc_Hrq1-like"/>
    <property type="match status" value="1"/>
</dbReference>
<dbReference type="Gene3D" id="3.40.50.300">
    <property type="entry name" value="P-loop containing nucleotide triphosphate hydrolases"/>
    <property type="match status" value="2"/>
</dbReference>
<dbReference type="Pfam" id="PF00270">
    <property type="entry name" value="DEAD"/>
    <property type="match status" value="1"/>
</dbReference>
<dbReference type="Pfam" id="PF09369">
    <property type="entry name" value="MZB"/>
    <property type="match status" value="1"/>
</dbReference>
<dbReference type="InterPro" id="IPR011545">
    <property type="entry name" value="DEAD/DEAH_box_helicase_dom"/>
</dbReference>
<evidence type="ECO:0000256" key="2">
    <source>
        <dbReference type="ARBA" id="ARBA00022840"/>
    </source>
</evidence>
<name>A0A2P8DQB3_9ACTN</name>
<dbReference type="Proteomes" id="UP000240542">
    <property type="component" value="Unassembled WGS sequence"/>
</dbReference>
<dbReference type="GO" id="GO:0006289">
    <property type="term" value="P:nucleotide-excision repair"/>
    <property type="evidence" value="ECO:0007669"/>
    <property type="project" value="TreeGrafter"/>
</dbReference>
<dbReference type="NCBIfam" id="TIGR03817">
    <property type="entry name" value="DECH_helic"/>
    <property type="match status" value="1"/>
</dbReference>
<feature type="domain" description="Helicase ATP-binding" evidence="3">
    <location>
        <begin position="65"/>
        <end position="240"/>
    </location>
</feature>
<protein>
    <submittedName>
        <fullName evidence="5">DEAD/DEAH box helicase domain-containing protein</fullName>
    </submittedName>
</protein>
<dbReference type="InterPro" id="IPR001650">
    <property type="entry name" value="Helicase_C-like"/>
</dbReference>
<dbReference type="GO" id="GO:0036297">
    <property type="term" value="P:interstrand cross-link repair"/>
    <property type="evidence" value="ECO:0007669"/>
    <property type="project" value="TreeGrafter"/>
</dbReference>
<proteinExistence type="predicted"/>
<keyword evidence="5" id="KW-0347">Helicase</keyword>
<dbReference type="InterPro" id="IPR055227">
    <property type="entry name" value="HRQ1_WHD"/>
</dbReference>
<dbReference type="GO" id="GO:0005524">
    <property type="term" value="F:ATP binding"/>
    <property type="evidence" value="ECO:0007669"/>
    <property type="project" value="UniProtKB-KW"/>
</dbReference>
<keyword evidence="2" id="KW-0067">ATP-binding</keyword>
<dbReference type="PANTHER" id="PTHR47957">
    <property type="entry name" value="ATP-DEPENDENT HELICASE HRQ1"/>
    <property type="match status" value="1"/>
</dbReference>
<evidence type="ECO:0000259" key="3">
    <source>
        <dbReference type="PROSITE" id="PS51192"/>
    </source>
</evidence>
<dbReference type="CDD" id="cd18797">
    <property type="entry name" value="SF2_C_Hrq"/>
    <property type="match status" value="1"/>
</dbReference>